<dbReference type="InterPro" id="IPR050095">
    <property type="entry name" value="ECF_ABC_transporter_ATP-bd"/>
</dbReference>
<dbReference type="GO" id="GO:0043190">
    <property type="term" value="C:ATP-binding cassette (ABC) transporter complex"/>
    <property type="evidence" value="ECO:0007669"/>
    <property type="project" value="TreeGrafter"/>
</dbReference>
<dbReference type="PROSITE" id="PS50893">
    <property type="entry name" value="ABC_TRANSPORTER_2"/>
    <property type="match status" value="1"/>
</dbReference>
<dbReference type="RefSeq" id="WP_094926435.1">
    <property type="nucleotide sequence ID" value="NZ_NPIA01000010.1"/>
</dbReference>
<evidence type="ECO:0000256" key="7">
    <source>
        <dbReference type="ARBA" id="ARBA00022967"/>
    </source>
</evidence>
<keyword evidence="7" id="KW-1278">Translocase</keyword>
<dbReference type="EMBL" id="NPIA01000010">
    <property type="protein sequence ID" value="OZM55931.1"/>
    <property type="molecule type" value="Genomic_DNA"/>
</dbReference>
<dbReference type="InterPro" id="IPR017871">
    <property type="entry name" value="ABC_transporter-like_CS"/>
</dbReference>
<dbReference type="PANTHER" id="PTHR43553:SF24">
    <property type="entry name" value="ENERGY-COUPLING FACTOR TRANSPORTER ATP-BINDING PROTEIN ECFA1"/>
    <property type="match status" value="1"/>
</dbReference>
<evidence type="ECO:0000256" key="4">
    <source>
        <dbReference type="ARBA" id="ARBA00022475"/>
    </source>
</evidence>
<feature type="domain" description="ABC transporter" evidence="9">
    <location>
        <begin position="7"/>
        <end position="241"/>
    </location>
</feature>
<comment type="subcellular location">
    <subcellularLocation>
        <location evidence="1">Cell membrane</location>
        <topology evidence="1">Peripheral membrane protein</topology>
    </subcellularLocation>
</comment>
<dbReference type="GO" id="GO:0042626">
    <property type="term" value="F:ATPase-coupled transmembrane transporter activity"/>
    <property type="evidence" value="ECO:0007669"/>
    <property type="project" value="TreeGrafter"/>
</dbReference>
<keyword evidence="6" id="KW-0067">ATP-binding</keyword>
<dbReference type="InterPro" id="IPR003593">
    <property type="entry name" value="AAA+_ATPase"/>
</dbReference>
<keyword evidence="5" id="KW-0547">Nucleotide-binding</keyword>
<reference evidence="10 11" key="2">
    <citation type="submission" date="2017-09" db="EMBL/GenBank/DDBJ databases">
        <title>Bacillus patelloidae sp. nov., isolated from the intestinal tract of a marine limpet.</title>
        <authorList>
            <person name="Liu R."/>
            <person name="Dong C."/>
            <person name="Shao Z."/>
        </authorList>
    </citation>
    <scope>NUCLEOTIDE SEQUENCE [LARGE SCALE GENOMIC DNA]</scope>
    <source>
        <strain evidence="10 11">SA5d-4</strain>
    </source>
</reference>
<dbReference type="InterPro" id="IPR015856">
    <property type="entry name" value="ABC_transpr_CbiO/EcfA_su"/>
</dbReference>
<evidence type="ECO:0000256" key="2">
    <source>
        <dbReference type="ARBA" id="ARBA00005417"/>
    </source>
</evidence>
<evidence type="ECO:0000256" key="8">
    <source>
        <dbReference type="ARBA" id="ARBA00023136"/>
    </source>
</evidence>
<dbReference type="InterPro" id="IPR030947">
    <property type="entry name" value="EcfA_1"/>
</dbReference>
<evidence type="ECO:0000256" key="3">
    <source>
        <dbReference type="ARBA" id="ARBA00022448"/>
    </source>
</evidence>
<evidence type="ECO:0000256" key="1">
    <source>
        <dbReference type="ARBA" id="ARBA00004202"/>
    </source>
</evidence>
<dbReference type="GO" id="GO:0005524">
    <property type="term" value="F:ATP binding"/>
    <property type="evidence" value="ECO:0007669"/>
    <property type="project" value="UniProtKB-KW"/>
</dbReference>
<dbReference type="CDD" id="cd03225">
    <property type="entry name" value="ABC_cobalt_CbiO_domain1"/>
    <property type="match status" value="1"/>
</dbReference>
<dbReference type="SMART" id="SM00382">
    <property type="entry name" value="AAA"/>
    <property type="match status" value="1"/>
</dbReference>
<keyword evidence="3" id="KW-0813">Transport</keyword>
<evidence type="ECO:0000256" key="5">
    <source>
        <dbReference type="ARBA" id="ARBA00022741"/>
    </source>
</evidence>
<dbReference type="NCBIfam" id="NF010167">
    <property type="entry name" value="PRK13648.1"/>
    <property type="match status" value="1"/>
</dbReference>
<evidence type="ECO:0000256" key="6">
    <source>
        <dbReference type="ARBA" id="ARBA00022840"/>
    </source>
</evidence>
<dbReference type="FunFam" id="3.40.50.300:FF:000224">
    <property type="entry name" value="Energy-coupling factor transporter ATP-binding protein EcfA"/>
    <property type="match status" value="1"/>
</dbReference>
<keyword evidence="11" id="KW-1185">Reference proteome</keyword>
<dbReference type="GO" id="GO:0016887">
    <property type="term" value="F:ATP hydrolysis activity"/>
    <property type="evidence" value="ECO:0007669"/>
    <property type="project" value="InterPro"/>
</dbReference>
<reference evidence="11" key="1">
    <citation type="submission" date="2017-08" db="EMBL/GenBank/DDBJ databases">
        <authorList>
            <person name="Huang Z."/>
        </authorList>
    </citation>
    <scope>NUCLEOTIDE SEQUENCE [LARGE SCALE GENOMIC DNA]</scope>
    <source>
        <strain evidence="11">SA5d-4</strain>
    </source>
</reference>
<dbReference type="SUPFAM" id="SSF52540">
    <property type="entry name" value="P-loop containing nucleoside triphosphate hydrolases"/>
    <property type="match status" value="1"/>
</dbReference>
<dbReference type="Gene3D" id="3.40.50.300">
    <property type="entry name" value="P-loop containing nucleotide triphosphate hydrolases"/>
    <property type="match status" value="1"/>
</dbReference>
<dbReference type="PROSITE" id="PS00211">
    <property type="entry name" value="ABC_TRANSPORTER_1"/>
    <property type="match status" value="1"/>
</dbReference>
<evidence type="ECO:0000313" key="10">
    <source>
        <dbReference type="EMBL" id="OZM55931.1"/>
    </source>
</evidence>
<dbReference type="GO" id="GO:0015087">
    <property type="term" value="F:cobalt ion transmembrane transporter activity"/>
    <property type="evidence" value="ECO:0007669"/>
    <property type="project" value="UniProtKB-ARBA"/>
</dbReference>
<protein>
    <submittedName>
        <fullName evidence="10">Energy-coupling factor transporter ATPase</fullName>
    </submittedName>
</protein>
<keyword evidence="8" id="KW-0472">Membrane</keyword>
<evidence type="ECO:0000259" key="9">
    <source>
        <dbReference type="PROSITE" id="PS50893"/>
    </source>
</evidence>
<proteinExistence type="inferred from homology"/>
<name>A0A263BQC0_9BACI</name>
<comment type="similarity">
    <text evidence="2">Belongs to the ABC transporter superfamily.</text>
</comment>
<dbReference type="Pfam" id="PF00005">
    <property type="entry name" value="ABC_tran"/>
    <property type="match status" value="1"/>
</dbReference>
<dbReference type="AlphaFoldDB" id="A0A263BQC0"/>
<accession>A0A263BQC0</accession>
<dbReference type="InterPro" id="IPR027417">
    <property type="entry name" value="P-loop_NTPase"/>
</dbReference>
<comment type="caution">
    <text evidence="10">The sequence shown here is derived from an EMBL/GenBank/DDBJ whole genome shotgun (WGS) entry which is preliminary data.</text>
</comment>
<evidence type="ECO:0000313" key="11">
    <source>
        <dbReference type="Proteomes" id="UP000217083"/>
    </source>
</evidence>
<dbReference type="NCBIfam" id="TIGR04520">
    <property type="entry name" value="ECF_ATPase_1"/>
    <property type="match status" value="1"/>
</dbReference>
<gene>
    <name evidence="10" type="ORF">CIB95_14805</name>
</gene>
<keyword evidence="4" id="KW-1003">Cell membrane</keyword>
<sequence length="273" mass="30520">MHLDTCISLSDVFFRHNDGQEWTLENINLTIKEGEWVSVIGPNGSGKSTFAKLLNGLYLPSEGIVNVIGLSTANEANLINIRREVGMVFQNPDNQFIGATVEDDVAFGLENAGISREMMLKKVNESLTKVDMLPFKEIEPHRLSGGQKQRVAIAGIIALSPKIIIFDEASSMLDPKGRIQLISLMQDLHREGITIISITHDVNELLFAERIIQFKDGNIVFDGSPTKLFLTENNYLDAPFTVQLKQLLKSRGIPLREQHLTHEELIDDLCKLI</sequence>
<dbReference type="PANTHER" id="PTHR43553">
    <property type="entry name" value="HEAVY METAL TRANSPORTER"/>
    <property type="match status" value="1"/>
</dbReference>
<dbReference type="Proteomes" id="UP000217083">
    <property type="component" value="Unassembled WGS sequence"/>
</dbReference>
<organism evidence="10 11">
    <name type="scientific">Lottiidibacillus patelloidae</name>
    <dbReference type="NCBI Taxonomy" id="2670334"/>
    <lineage>
        <taxon>Bacteria</taxon>
        <taxon>Bacillati</taxon>
        <taxon>Bacillota</taxon>
        <taxon>Bacilli</taxon>
        <taxon>Bacillales</taxon>
        <taxon>Bacillaceae</taxon>
        <taxon>Lottiidibacillus</taxon>
    </lineage>
</organism>
<dbReference type="InterPro" id="IPR003439">
    <property type="entry name" value="ABC_transporter-like_ATP-bd"/>
</dbReference>